<sequence length="270" mass="29648">MQVWTVSEPGVAADAAQAALLGMIPHLGSSGFRSQALAAINLGLPSGSWSVYRIRRDAPPVCYLSGSHARPDTTPACLHAYRTWLYRHDRTFEALADARQPLQALHLTAADVPDARHRHAIYERHGLRERLSVASSFPDDSILSVNLYRHADQPGFAERELELFSRLAPGLLAMVARQIELCEPVASVPAGLPPERLRELLLQLAPSLPQRELDVCVRLLAGMSHDGIACDLGISATTVKTYRNRAYARFGIHHNNELFALVLQRSGRGG</sequence>
<proteinExistence type="predicted"/>
<protein>
    <submittedName>
        <fullName evidence="5">Helix-turn-helix transcriptional regulator</fullName>
    </submittedName>
</protein>
<name>A0A934W6M0_9BURK</name>
<dbReference type="EMBL" id="JAEPBG010000004">
    <property type="protein sequence ID" value="MBK4735280.1"/>
    <property type="molecule type" value="Genomic_DNA"/>
</dbReference>
<reference evidence="5" key="1">
    <citation type="submission" date="2021-01" db="EMBL/GenBank/DDBJ databases">
        <title>Genome sequence of strain Noviherbaspirillum sp. DKR-6.</title>
        <authorList>
            <person name="Chaudhary D.K."/>
        </authorList>
    </citation>
    <scope>NUCLEOTIDE SEQUENCE</scope>
    <source>
        <strain evidence="5">DKR-6</strain>
    </source>
</reference>
<keyword evidence="6" id="KW-1185">Reference proteome</keyword>
<evidence type="ECO:0000256" key="2">
    <source>
        <dbReference type="ARBA" id="ARBA00023125"/>
    </source>
</evidence>
<gene>
    <name evidence="5" type="ORF">JJB74_11710</name>
</gene>
<organism evidence="5 6">
    <name type="scientific">Noviherbaspirillum pedocola</name>
    <dbReference type="NCBI Taxonomy" id="2801341"/>
    <lineage>
        <taxon>Bacteria</taxon>
        <taxon>Pseudomonadati</taxon>
        <taxon>Pseudomonadota</taxon>
        <taxon>Betaproteobacteria</taxon>
        <taxon>Burkholderiales</taxon>
        <taxon>Oxalobacteraceae</taxon>
        <taxon>Noviherbaspirillum</taxon>
    </lineage>
</organism>
<keyword evidence="3" id="KW-0804">Transcription</keyword>
<dbReference type="InterPro" id="IPR036388">
    <property type="entry name" value="WH-like_DNA-bd_sf"/>
</dbReference>
<dbReference type="RefSeq" id="WP_200592055.1">
    <property type="nucleotide sequence ID" value="NZ_JAEPBG010000004.1"/>
</dbReference>
<evidence type="ECO:0000313" key="5">
    <source>
        <dbReference type="EMBL" id="MBK4735280.1"/>
    </source>
</evidence>
<dbReference type="PANTHER" id="PTHR44688">
    <property type="entry name" value="DNA-BINDING TRANSCRIPTIONAL ACTIVATOR DEVR_DOSR"/>
    <property type="match status" value="1"/>
</dbReference>
<dbReference type="Pfam" id="PF00196">
    <property type="entry name" value="GerE"/>
    <property type="match status" value="1"/>
</dbReference>
<accession>A0A934W6M0</accession>
<keyword evidence="1" id="KW-0805">Transcription regulation</keyword>
<comment type="caution">
    <text evidence="5">The sequence shown here is derived from an EMBL/GenBank/DDBJ whole genome shotgun (WGS) entry which is preliminary data.</text>
</comment>
<dbReference type="PANTHER" id="PTHR44688:SF16">
    <property type="entry name" value="DNA-BINDING TRANSCRIPTIONAL ACTIVATOR DEVR_DOSR"/>
    <property type="match status" value="1"/>
</dbReference>
<dbReference type="AlphaFoldDB" id="A0A934W6M0"/>
<evidence type="ECO:0000313" key="6">
    <source>
        <dbReference type="Proteomes" id="UP000622890"/>
    </source>
</evidence>
<dbReference type="CDD" id="cd06170">
    <property type="entry name" value="LuxR_C_like"/>
    <property type="match status" value="1"/>
</dbReference>
<dbReference type="SUPFAM" id="SSF46894">
    <property type="entry name" value="C-terminal effector domain of the bipartite response regulators"/>
    <property type="match status" value="1"/>
</dbReference>
<feature type="domain" description="HTH luxR-type" evidence="4">
    <location>
        <begin position="201"/>
        <end position="266"/>
    </location>
</feature>
<evidence type="ECO:0000256" key="1">
    <source>
        <dbReference type="ARBA" id="ARBA00023015"/>
    </source>
</evidence>
<keyword evidence="2" id="KW-0238">DNA-binding</keyword>
<dbReference type="PRINTS" id="PR00038">
    <property type="entry name" value="HTHLUXR"/>
</dbReference>
<dbReference type="InterPro" id="IPR016032">
    <property type="entry name" value="Sig_transdc_resp-reg_C-effctor"/>
</dbReference>
<evidence type="ECO:0000259" key="4">
    <source>
        <dbReference type="PROSITE" id="PS50043"/>
    </source>
</evidence>
<dbReference type="InterPro" id="IPR000792">
    <property type="entry name" value="Tscrpt_reg_LuxR_C"/>
</dbReference>
<dbReference type="GO" id="GO:0003677">
    <property type="term" value="F:DNA binding"/>
    <property type="evidence" value="ECO:0007669"/>
    <property type="project" value="UniProtKB-KW"/>
</dbReference>
<dbReference type="Gene3D" id="1.10.10.10">
    <property type="entry name" value="Winged helix-like DNA-binding domain superfamily/Winged helix DNA-binding domain"/>
    <property type="match status" value="1"/>
</dbReference>
<dbReference type="GO" id="GO:0006355">
    <property type="term" value="P:regulation of DNA-templated transcription"/>
    <property type="evidence" value="ECO:0007669"/>
    <property type="project" value="InterPro"/>
</dbReference>
<dbReference type="Proteomes" id="UP000622890">
    <property type="component" value="Unassembled WGS sequence"/>
</dbReference>
<dbReference type="SMART" id="SM00421">
    <property type="entry name" value="HTH_LUXR"/>
    <property type="match status" value="1"/>
</dbReference>
<dbReference type="PROSITE" id="PS50043">
    <property type="entry name" value="HTH_LUXR_2"/>
    <property type="match status" value="1"/>
</dbReference>
<evidence type="ECO:0000256" key="3">
    <source>
        <dbReference type="ARBA" id="ARBA00023163"/>
    </source>
</evidence>